<accession>A0ACC2P913</accession>
<gene>
    <name evidence="1" type="ORF">QAD02_014057</name>
</gene>
<evidence type="ECO:0000313" key="1">
    <source>
        <dbReference type="EMBL" id="KAJ8678270.1"/>
    </source>
</evidence>
<reference evidence="1" key="1">
    <citation type="submission" date="2023-04" db="EMBL/GenBank/DDBJ databases">
        <title>A chromosome-level genome assembly of the parasitoid wasp Eretmocerus hayati.</title>
        <authorList>
            <person name="Zhong Y."/>
            <person name="Liu S."/>
            <person name="Liu Y."/>
        </authorList>
    </citation>
    <scope>NUCLEOTIDE SEQUENCE</scope>
    <source>
        <strain evidence="1">ZJU_SS_LIU_2023</strain>
    </source>
</reference>
<dbReference type="Proteomes" id="UP001239111">
    <property type="component" value="Chromosome 2"/>
</dbReference>
<name>A0ACC2P913_9HYME</name>
<keyword evidence="2" id="KW-1185">Reference proteome</keyword>
<comment type="caution">
    <text evidence="1">The sequence shown here is derived from an EMBL/GenBank/DDBJ whole genome shotgun (WGS) entry which is preliminary data.</text>
</comment>
<sequence>MFEAKQVIISCTVCTELFHVTQKCAEFTAFEVKVAELRKTKPRLQFKCADCESSGKVTFGEHLNSVKNSLEEQFDTLKCNLDSLNKSFSKDISGLKSDLEDIKESCAYIDTLNEKIDTAQKDIQNLEIPVDSIPRIEQEIAVIKADLSKPNMSQASAVLNSSNMDDIVHEAQERIVRSRNLLFFNVPETNNQDTDRGIICDMLKNIPVYTRYLTVMRIENPSRDKLRPIVATSSNNQDLRPVMRNRKKIPGKAAIGFDKTKNQQAKYKEVAAALKIRLDSGEHDLAIRYLKGTPTIVTTTASSQAQRNPSASAKFP</sequence>
<organism evidence="1 2">
    <name type="scientific">Eretmocerus hayati</name>
    <dbReference type="NCBI Taxonomy" id="131215"/>
    <lineage>
        <taxon>Eukaryota</taxon>
        <taxon>Metazoa</taxon>
        <taxon>Ecdysozoa</taxon>
        <taxon>Arthropoda</taxon>
        <taxon>Hexapoda</taxon>
        <taxon>Insecta</taxon>
        <taxon>Pterygota</taxon>
        <taxon>Neoptera</taxon>
        <taxon>Endopterygota</taxon>
        <taxon>Hymenoptera</taxon>
        <taxon>Apocrita</taxon>
        <taxon>Proctotrupomorpha</taxon>
        <taxon>Chalcidoidea</taxon>
        <taxon>Aphelinidae</taxon>
        <taxon>Aphelininae</taxon>
        <taxon>Eretmocerus</taxon>
    </lineage>
</organism>
<dbReference type="EMBL" id="CM056742">
    <property type="protein sequence ID" value="KAJ8678270.1"/>
    <property type="molecule type" value="Genomic_DNA"/>
</dbReference>
<proteinExistence type="predicted"/>
<evidence type="ECO:0000313" key="2">
    <source>
        <dbReference type="Proteomes" id="UP001239111"/>
    </source>
</evidence>
<protein>
    <submittedName>
        <fullName evidence="1">Uncharacterized protein</fullName>
    </submittedName>
</protein>